<evidence type="ECO:0000313" key="2">
    <source>
        <dbReference type="Proteomes" id="UP001066276"/>
    </source>
</evidence>
<evidence type="ECO:0000313" key="1">
    <source>
        <dbReference type="EMBL" id="KAJ1143585.1"/>
    </source>
</evidence>
<comment type="caution">
    <text evidence="1">The sequence shown here is derived from an EMBL/GenBank/DDBJ whole genome shotgun (WGS) entry which is preliminary data.</text>
</comment>
<gene>
    <name evidence="1" type="ORF">NDU88_009892</name>
</gene>
<protein>
    <submittedName>
        <fullName evidence="1">Uncharacterized protein</fullName>
    </submittedName>
</protein>
<keyword evidence="2" id="KW-1185">Reference proteome</keyword>
<feature type="non-terminal residue" evidence="1">
    <location>
        <position position="1"/>
    </location>
</feature>
<dbReference type="EMBL" id="JANPWB010000010">
    <property type="protein sequence ID" value="KAJ1143585.1"/>
    <property type="molecule type" value="Genomic_DNA"/>
</dbReference>
<feature type="non-terminal residue" evidence="1">
    <location>
        <position position="100"/>
    </location>
</feature>
<reference evidence="1" key="1">
    <citation type="journal article" date="2022" name="bioRxiv">
        <title>Sequencing and chromosome-scale assembly of the giantPleurodeles waltlgenome.</title>
        <authorList>
            <person name="Brown T."/>
            <person name="Elewa A."/>
            <person name="Iarovenko S."/>
            <person name="Subramanian E."/>
            <person name="Araus A.J."/>
            <person name="Petzold A."/>
            <person name="Susuki M."/>
            <person name="Suzuki K.-i.T."/>
            <person name="Hayashi T."/>
            <person name="Toyoda A."/>
            <person name="Oliveira C."/>
            <person name="Osipova E."/>
            <person name="Leigh N.D."/>
            <person name="Simon A."/>
            <person name="Yun M.H."/>
        </authorList>
    </citation>
    <scope>NUCLEOTIDE SEQUENCE</scope>
    <source>
        <strain evidence="1">20211129_DDA</strain>
        <tissue evidence="1">Liver</tissue>
    </source>
</reference>
<name>A0AAV7QYT9_PLEWA</name>
<dbReference type="AlphaFoldDB" id="A0AAV7QYT9"/>
<proteinExistence type="predicted"/>
<accession>A0AAV7QYT9</accession>
<dbReference type="Proteomes" id="UP001066276">
    <property type="component" value="Chromosome 6"/>
</dbReference>
<organism evidence="1 2">
    <name type="scientific">Pleurodeles waltl</name>
    <name type="common">Iberian ribbed newt</name>
    <dbReference type="NCBI Taxonomy" id="8319"/>
    <lineage>
        <taxon>Eukaryota</taxon>
        <taxon>Metazoa</taxon>
        <taxon>Chordata</taxon>
        <taxon>Craniata</taxon>
        <taxon>Vertebrata</taxon>
        <taxon>Euteleostomi</taxon>
        <taxon>Amphibia</taxon>
        <taxon>Batrachia</taxon>
        <taxon>Caudata</taxon>
        <taxon>Salamandroidea</taxon>
        <taxon>Salamandridae</taxon>
        <taxon>Pleurodelinae</taxon>
        <taxon>Pleurodeles</taxon>
    </lineage>
</organism>
<sequence length="100" mass="10646">SGPARMHLGPTVSKGPLQVLCRWLRPQLQGGPRDLLLALVIPLQPSPTAVPVSMFPTSPRPAGGDDPILIAYTEPELCRPTQITTLMGTQVPLSEIDPSS</sequence>